<proteinExistence type="predicted"/>
<reference evidence="1" key="1">
    <citation type="journal article" date="2015" name="Nature">
        <title>Complex archaea that bridge the gap between prokaryotes and eukaryotes.</title>
        <authorList>
            <person name="Spang A."/>
            <person name="Saw J.H."/>
            <person name="Jorgensen S.L."/>
            <person name="Zaremba-Niedzwiedzka K."/>
            <person name="Martijn J."/>
            <person name="Lind A.E."/>
            <person name="van Eijk R."/>
            <person name="Schleper C."/>
            <person name="Guy L."/>
            <person name="Ettema T.J."/>
        </authorList>
    </citation>
    <scope>NUCLEOTIDE SEQUENCE</scope>
</reference>
<evidence type="ECO:0000313" key="1">
    <source>
        <dbReference type="EMBL" id="KKM78403.1"/>
    </source>
</evidence>
<gene>
    <name evidence="1" type="ORF">LCGC14_1360290</name>
</gene>
<name>A0A0F9K8X1_9ZZZZ</name>
<sequence length="332" mass="38522">MEDKVKFGDEKTLNENIIAYSIADFIDLSLVEVLTLQLLLRHTEPVVRHTLYLEVTQFLQSKRTSLDAFDSPDLSSSEKRYLQFLRNKKKLSTSSFYNNLKSLEKMGLISGTYNAKGKVEAIEKTDLTGPFMDVILRHFINFGVRSEEAIMHSMKKAIFEKIKKTSFENILVIWLNEFFDFQIIRIAYEVAEALFILSRNDFSKDLINRGLENVKSSSIYNRKIREPNEVFDVVFFPFYYKDSKIFDLNRVDLLKEAARVTKKSGVVIITAQSKLPKVEGRIASTILELYEKAHHHTIYEIDELEKDYNEAGFSKWEVFEHKGDLIGIGRVD</sequence>
<dbReference type="SUPFAM" id="SSF53335">
    <property type="entry name" value="S-adenosyl-L-methionine-dependent methyltransferases"/>
    <property type="match status" value="1"/>
</dbReference>
<accession>A0A0F9K8X1</accession>
<dbReference type="Gene3D" id="3.40.50.150">
    <property type="entry name" value="Vaccinia Virus protein VP39"/>
    <property type="match status" value="1"/>
</dbReference>
<dbReference type="InterPro" id="IPR029063">
    <property type="entry name" value="SAM-dependent_MTases_sf"/>
</dbReference>
<protein>
    <submittedName>
        <fullName evidence="1">Uncharacterized protein</fullName>
    </submittedName>
</protein>
<dbReference type="EMBL" id="LAZR01008495">
    <property type="protein sequence ID" value="KKM78403.1"/>
    <property type="molecule type" value="Genomic_DNA"/>
</dbReference>
<organism evidence="1">
    <name type="scientific">marine sediment metagenome</name>
    <dbReference type="NCBI Taxonomy" id="412755"/>
    <lineage>
        <taxon>unclassified sequences</taxon>
        <taxon>metagenomes</taxon>
        <taxon>ecological metagenomes</taxon>
    </lineage>
</organism>
<dbReference type="AlphaFoldDB" id="A0A0F9K8X1"/>
<comment type="caution">
    <text evidence="1">The sequence shown here is derived from an EMBL/GenBank/DDBJ whole genome shotgun (WGS) entry which is preliminary data.</text>
</comment>